<organism evidence="1 2">
    <name type="scientific">Tritrichomonas musculus</name>
    <dbReference type="NCBI Taxonomy" id="1915356"/>
    <lineage>
        <taxon>Eukaryota</taxon>
        <taxon>Metamonada</taxon>
        <taxon>Parabasalia</taxon>
        <taxon>Tritrichomonadida</taxon>
        <taxon>Tritrichomonadidae</taxon>
        <taxon>Tritrichomonas</taxon>
    </lineage>
</organism>
<comment type="caution">
    <text evidence="1">The sequence shown here is derived from an EMBL/GenBank/DDBJ whole genome shotgun (WGS) entry which is preliminary data.</text>
</comment>
<dbReference type="Proteomes" id="UP001470230">
    <property type="component" value="Unassembled WGS sequence"/>
</dbReference>
<proteinExistence type="predicted"/>
<sequence>MKPWEGPGKAFSFLRELNEETYADAVKKGLSPNLMIDVHAEADNMLIMTVSTFF</sequence>
<protein>
    <submittedName>
        <fullName evidence="1">Uncharacterized protein</fullName>
    </submittedName>
</protein>
<reference evidence="1 2" key="1">
    <citation type="submission" date="2024-04" db="EMBL/GenBank/DDBJ databases">
        <title>Tritrichomonas musculus Genome.</title>
        <authorList>
            <person name="Alves-Ferreira E."/>
            <person name="Grigg M."/>
            <person name="Lorenzi H."/>
            <person name="Galac M."/>
        </authorList>
    </citation>
    <scope>NUCLEOTIDE SEQUENCE [LARGE SCALE GENOMIC DNA]</scope>
    <source>
        <strain evidence="1 2">EAF2021</strain>
    </source>
</reference>
<gene>
    <name evidence="1" type="ORF">M9Y10_009578</name>
</gene>
<evidence type="ECO:0000313" key="2">
    <source>
        <dbReference type="Proteomes" id="UP001470230"/>
    </source>
</evidence>
<name>A0ABR2INR9_9EUKA</name>
<evidence type="ECO:0000313" key="1">
    <source>
        <dbReference type="EMBL" id="KAK8866612.1"/>
    </source>
</evidence>
<accession>A0ABR2INR9</accession>
<keyword evidence="2" id="KW-1185">Reference proteome</keyword>
<dbReference type="EMBL" id="JAPFFF010000015">
    <property type="protein sequence ID" value="KAK8866612.1"/>
    <property type="molecule type" value="Genomic_DNA"/>
</dbReference>